<evidence type="ECO:0000313" key="4">
    <source>
        <dbReference type="Proteomes" id="UP000478052"/>
    </source>
</evidence>
<sequence length="635" mass="73067">MFDDEYVQGNSPHPTSCGKKQKTWHYEHKYQKHWELDEDYKKWIGRSKKGHFYFYCKSCLSDCKGGLSAVKKHQSSNKHKQTIKNVKVTSVFDMPSTKNLISSVRKVKIAEIRIASFIAEHNLPINSVDHLVGLIKSIDLQPKELEKLSCNRTKCTGLINNVVGATGFENIINIMKNHRFSILVDESTDHSCIKHLAIVVRTCINFEVSDSFVTLLPLADATSQNIKCDDGCKQFITNQVRDDVPNLFILKCVCHSLALCADYACKKLPDTVENMVRSIYTYFQQSFKRQKEYESFQTFWSIKPHKLLQLSGTRWLSVLAAVERILEQYKALQSFFRLEKFNDVLNGTNISNYLDDPKNKLYLEFLTFILPTIVNVNLEFQSEAPKLYLLYDRIASAYKFILQCYIKRNILNNTDISELQYRNPENYLPSENIYLGPAVAVAFQNNVLTLQEKETFQTDCLSFLVECARQIFVRFPFNSNEVKALKHMTFLDPNNVKNTSTLGLVSICFSKLVNDQNELDREWRLFISNVNIDKDKSVLSFWKHSLTILKGDDTLMYPKINNFVTGLLSLPHSSACVERVFSAVNINKTKLRNRLSTETLCGLLLSKQLIKECDNKTCYSYDVTKTTLDKHKAGN</sequence>
<protein>
    <submittedName>
        <fullName evidence="3">E3 SUMO-protein ligase KIAA1586-like</fullName>
    </submittedName>
</protein>
<dbReference type="SUPFAM" id="SSF53098">
    <property type="entry name" value="Ribonuclease H-like"/>
    <property type="match status" value="1"/>
</dbReference>
<keyword evidence="4" id="KW-1185">Reference proteome</keyword>
<dbReference type="GO" id="GO:0016874">
    <property type="term" value="F:ligase activity"/>
    <property type="evidence" value="ECO:0007669"/>
    <property type="project" value="UniProtKB-KW"/>
</dbReference>
<dbReference type="Proteomes" id="UP000478052">
    <property type="component" value="Unassembled WGS sequence"/>
</dbReference>
<name>A0A6G0XFB8_APHCR</name>
<reference evidence="3 4" key="1">
    <citation type="submission" date="2019-08" db="EMBL/GenBank/DDBJ databases">
        <title>Whole genome of Aphis craccivora.</title>
        <authorList>
            <person name="Voronova N.V."/>
            <person name="Shulinski R.S."/>
            <person name="Bandarenka Y.V."/>
            <person name="Zhorov D.G."/>
            <person name="Warner D."/>
        </authorList>
    </citation>
    <scope>NUCLEOTIDE SEQUENCE [LARGE SCALE GENOMIC DNA]</scope>
    <source>
        <strain evidence="3">180601</strain>
        <tissue evidence="3">Whole Body</tissue>
    </source>
</reference>
<keyword evidence="3" id="KW-0436">Ligase</keyword>
<comment type="caution">
    <text evidence="3">The sequence shown here is derived from an EMBL/GenBank/DDBJ whole genome shotgun (WGS) entry which is preliminary data.</text>
</comment>
<evidence type="ECO:0000256" key="1">
    <source>
        <dbReference type="SAM" id="MobiDB-lite"/>
    </source>
</evidence>
<gene>
    <name evidence="3" type="ORF">FWK35_00024541</name>
</gene>
<dbReference type="PANTHER" id="PTHR37162">
    <property type="entry name" value="HAT FAMILY DIMERISATION DOMAINCONTAINING PROTEIN-RELATED"/>
    <property type="match status" value="1"/>
</dbReference>
<dbReference type="Pfam" id="PF05699">
    <property type="entry name" value="Dimer_Tnp_hAT"/>
    <property type="match status" value="1"/>
</dbReference>
<dbReference type="AlphaFoldDB" id="A0A6G0XFB8"/>
<dbReference type="GO" id="GO:0046983">
    <property type="term" value="F:protein dimerization activity"/>
    <property type="evidence" value="ECO:0007669"/>
    <property type="project" value="InterPro"/>
</dbReference>
<accession>A0A6G0XFB8</accession>
<dbReference type="InterPro" id="IPR012337">
    <property type="entry name" value="RNaseH-like_sf"/>
</dbReference>
<organism evidence="3 4">
    <name type="scientific">Aphis craccivora</name>
    <name type="common">Cowpea aphid</name>
    <dbReference type="NCBI Taxonomy" id="307492"/>
    <lineage>
        <taxon>Eukaryota</taxon>
        <taxon>Metazoa</taxon>
        <taxon>Ecdysozoa</taxon>
        <taxon>Arthropoda</taxon>
        <taxon>Hexapoda</taxon>
        <taxon>Insecta</taxon>
        <taxon>Pterygota</taxon>
        <taxon>Neoptera</taxon>
        <taxon>Paraneoptera</taxon>
        <taxon>Hemiptera</taxon>
        <taxon>Sternorrhyncha</taxon>
        <taxon>Aphidomorpha</taxon>
        <taxon>Aphidoidea</taxon>
        <taxon>Aphididae</taxon>
        <taxon>Aphidini</taxon>
        <taxon>Aphis</taxon>
        <taxon>Aphis</taxon>
    </lineage>
</organism>
<dbReference type="PANTHER" id="PTHR37162:SF1">
    <property type="entry name" value="BED-TYPE DOMAIN-CONTAINING PROTEIN"/>
    <property type="match status" value="1"/>
</dbReference>
<feature type="region of interest" description="Disordered" evidence="1">
    <location>
        <begin position="1"/>
        <end position="20"/>
    </location>
</feature>
<dbReference type="OrthoDB" id="6783358at2759"/>
<dbReference type="InterPro" id="IPR008906">
    <property type="entry name" value="HATC_C_dom"/>
</dbReference>
<dbReference type="EMBL" id="VUJU01007884">
    <property type="protein sequence ID" value="KAF0738967.1"/>
    <property type="molecule type" value="Genomic_DNA"/>
</dbReference>
<proteinExistence type="predicted"/>
<evidence type="ECO:0000259" key="2">
    <source>
        <dbReference type="Pfam" id="PF05699"/>
    </source>
</evidence>
<evidence type="ECO:0000313" key="3">
    <source>
        <dbReference type="EMBL" id="KAF0738967.1"/>
    </source>
</evidence>
<feature type="domain" description="HAT C-terminal dimerisation" evidence="2">
    <location>
        <begin position="533"/>
        <end position="608"/>
    </location>
</feature>